<evidence type="ECO:0000313" key="2">
    <source>
        <dbReference type="EMBL" id="PUA40368.1"/>
    </source>
</evidence>
<dbReference type="EMBL" id="PYHP01000011">
    <property type="protein sequence ID" value="PUA40368.1"/>
    <property type="molecule type" value="Genomic_DNA"/>
</dbReference>
<protein>
    <submittedName>
        <fullName evidence="2">Uncharacterized protein</fullName>
    </submittedName>
</protein>
<feature type="chain" id="PRO_5038795807" evidence="1">
    <location>
        <begin position="21"/>
        <end position="177"/>
    </location>
</feature>
<evidence type="ECO:0000256" key="1">
    <source>
        <dbReference type="SAM" id="SignalP"/>
    </source>
</evidence>
<reference evidence="2 3" key="1">
    <citation type="submission" date="2018-03" db="EMBL/GenBank/DDBJ databases">
        <title>Genome sequence of Paenibacillus elgii strain AC13 an antimicrobial compound producing bacteria.</title>
        <authorList>
            <person name="Kurokawa A.S."/>
            <person name="Araujo J.F."/>
            <person name="Costa R.A."/>
            <person name="Ortega D.B."/>
            <person name="Pires A.S."/>
            <person name="Pappas G.J.Jr."/>
            <person name="Franco O.L."/>
            <person name="Barreto C."/>
            <person name="Magalhaes B.S."/>
            <person name="Kruger R.H."/>
        </authorList>
    </citation>
    <scope>NUCLEOTIDE SEQUENCE [LARGE SCALE GENOMIC DNA]</scope>
    <source>
        <strain evidence="2 3">AC13</strain>
    </source>
</reference>
<accession>A0A2T6G876</accession>
<gene>
    <name evidence="2" type="ORF">C8Z91_04500</name>
</gene>
<sequence length="177" mass="19853">MSKKLLVGIGLTLVVSLAGAALAVDAQDNVPENTIIKRFEPDDRPWKETEAKEVLDRVYAEWEKGKQKLTQKQLLANENEWKLYAGFDIGKDYTNQLSKVEAQSFHMSLFEAKKAYKPGDSAYGILINNKNSEAKVIWQRADGKLHVADLKKDDQKTSLSSSNDSPKWNLANAVDLD</sequence>
<organism evidence="2 3">
    <name type="scientific">Paenibacillus elgii</name>
    <dbReference type="NCBI Taxonomy" id="189691"/>
    <lineage>
        <taxon>Bacteria</taxon>
        <taxon>Bacillati</taxon>
        <taxon>Bacillota</taxon>
        <taxon>Bacilli</taxon>
        <taxon>Bacillales</taxon>
        <taxon>Paenibacillaceae</taxon>
        <taxon>Paenibacillus</taxon>
    </lineage>
</organism>
<proteinExistence type="predicted"/>
<evidence type="ECO:0000313" key="3">
    <source>
        <dbReference type="Proteomes" id="UP000244184"/>
    </source>
</evidence>
<dbReference type="AlphaFoldDB" id="A0A2T6G876"/>
<name>A0A2T6G876_9BACL</name>
<dbReference type="Proteomes" id="UP000244184">
    <property type="component" value="Unassembled WGS sequence"/>
</dbReference>
<feature type="signal peptide" evidence="1">
    <location>
        <begin position="1"/>
        <end position="20"/>
    </location>
</feature>
<comment type="caution">
    <text evidence="2">The sequence shown here is derived from an EMBL/GenBank/DDBJ whole genome shotgun (WGS) entry which is preliminary data.</text>
</comment>
<keyword evidence="1" id="KW-0732">Signal</keyword>
<dbReference type="RefSeq" id="WP_108530424.1">
    <property type="nucleotide sequence ID" value="NZ_PYHP01000011.1"/>
</dbReference>